<dbReference type="RefSeq" id="XP_007371149.1">
    <property type="nucleotide sequence ID" value="XM_007371087.1"/>
</dbReference>
<name>R7SIY3_DICSQ</name>
<dbReference type="HOGENOM" id="CLU_776181_0_0_1"/>
<protein>
    <submittedName>
        <fullName evidence="2">Uncharacterized protein</fullName>
    </submittedName>
</protein>
<feature type="region of interest" description="Disordered" evidence="1">
    <location>
        <begin position="81"/>
        <end position="100"/>
    </location>
</feature>
<evidence type="ECO:0000313" key="3">
    <source>
        <dbReference type="Proteomes" id="UP000053319"/>
    </source>
</evidence>
<organism evidence="2 3">
    <name type="scientific">Dichomitus squalens (strain LYAD-421)</name>
    <name type="common">Western red white-rot fungus</name>
    <dbReference type="NCBI Taxonomy" id="732165"/>
    <lineage>
        <taxon>Eukaryota</taxon>
        <taxon>Fungi</taxon>
        <taxon>Dikarya</taxon>
        <taxon>Basidiomycota</taxon>
        <taxon>Agaricomycotina</taxon>
        <taxon>Agaricomycetes</taxon>
        <taxon>Polyporales</taxon>
        <taxon>Polyporaceae</taxon>
        <taxon>Dichomitus</taxon>
    </lineage>
</organism>
<dbReference type="Proteomes" id="UP000053319">
    <property type="component" value="Unassembled WGS sequence"/>
</dbReference>
<dbReference type="AlphaFoldDB" id="R7SIY3"/>
<dbReference type="KEGG" id="dsq:DICSQDRAFT_175206"/>
<reference evidence="2 3" key="1">
    <citation type="journal article" date="2012" name="Science">
        <title>The Paleozoic origin of enzymatic lignin decomposition reconstructed from 31 fungal genomes.</title>
        <authorList>
            <person name="Floudas D."/>
            <person name="Binder M."/>
            <person name="Riley R."/>
            <person name="Barry K."/>
            <person name="Blanchette R.A."/>
            <person name="Henrissat B."/>
            <person name="Martinez A.T."/>
            <person name="Otillar R."/>
            <person name="Spatafora J.W."/>
            <person name="Yadav J.S."/>
            <person name="Aerts A."/>
            <person name="Benoit I."/>
            <person name="Boyd A."/>
            <person name="Carlson A."/>
            <person name="Copeland A."/>
            <person name="Coutinho P.M."/>
            <person name="de Vries R.P."/>
            <person name="Ferreira P."/>
            <person name="Findley K."/>
            <person name="Foster B."/>
            <person name="Gaskell J."/>
            <person name="Glotzer D."/>
            <person name="Gorecki P."/>
            <person name="Heitman J."/>
            <person name="Hesse C."/>
            <person name="Hori C."/>
            <person name="Igarashi K."/>
            <person name="Jurgens J.A."/>
            <person name="Kallen N."/>
            <person name="Kersten P."/>
            <person name="Kohler A."/>
            <person name="Kuees U."/>
            <person name="Kumar T.K.A."/>
            <person name="Kuo A."/>
            <person name="LaButti K."/>
            <person name="Larrondo L.F."/>
            <person name="Lindquist E."/>
            <person name="Ling A."/>
            <person name="Lombard V."/>
            <person name="Lucas S."/>
            <person name="Lundell T."/>
            <person name="Martin R."/>
            <person name="McLaughlin D.J."/>
            <person name="Morgenstern I."/>
            <person name="Morin E."/>
            <person name="Murat C."/>
            <person name="Nagy L.G."/>
            <person name="Nolan M."/>
            <person name="Ohm R.A."/>
            <person name="Patyshakuliyeva A."/>
            <person name="Rokas A."/>
            <person name="Ruiz-Duenas F.J."/>
            <person name="Sabat G."/>
            <person name="Salamov A."/>
            <person name="Samejima M."/>
            <person name="Schmutz J."/>
            <person name="Slot J.C."/>
            <person name="St John F."/>
            <person name="Stenlid J."/>
            <person name="Sun H."/>
            <person name="Sun S."/>
            <person name="Syed K."/>
            <person name="Tsang A."/>
            <person name="Wiebenga A."/>
            <person name="Young D."/>
            <person name="Pisabarro A."/>
            <person name="Eastwood D.C."/>
            <person name="Martin F."/>
            <person name="Cullen D."/>
            <person name="Grigoriev I.V."/>
            <person name="Hibbett D.S."/>
        </authorList>
    </citation>
    <scope>NUCLEOTIDE SEQUENCE [LARGE SCALE GENOMIC DNA]</scope>
    <source>
        <strain evidence="2 3">LYAD-421 SS1</strain>
    </source>
</reference>
<sequence>MGRRPTLSPPLHPHHWLAHVTPPSPASARPPPASAHRLLAREHRAPILRSLPTSISPVHVVAHPLHVSRSCVDVLPQSPQLSVPLSRPRTSSGHRSLGTRAHRHPLPASIVVRRRPLPTSVIAHCPRPLPASVVVHRPCPSSPVARARRRLYPSLAHARRPPSPRLSVTCSPVPVTSPSRGLGPLPAHRCKCCKGLSPSPTAFCILMSRAGYAGRRPLARPVLATPSPQDVAPLSRFFSPPPARPLIYSMFTISPLIAPRHLSTLLTLYKIGNRVRIPVRWSNLQQALQALDFEVENCKGLKRRVVTPSHLGGACTTLMQPKNGIIAPPSQAYVVSQLSQRCGLTAEYLENLAKGSS</sequence>
<dbReference type="GeneID" id="18840117"/>
<feature type="compositionally biased region" description="Pro residues" evidence="1">
    <location>
        <begin position="22"/>
        <end position="33"/>
    </location>
</feature>
<evidence type="ECO:0000313" key="2">
    <source>
        <dbReference type="EMBL" id="EJF56099.1"/>
    </source>
</evidence>
<dbReference type="OrthoDB" id="10645844at2759"/>
<feature type="compositionally biased region" description="Polar residues" evidence="1">
    <location>
        <begin position="81"/>
        <end position="94"/>
    </location>
</feature>
<proteinExistence type="predicted"/>
<dbReference type="EMBL" id="JH719484">
    <property type="protein sequence ID" value="EJF56099.1"/>
    <property type="molecule type" value="Genomic_DNA"/>
</dbReference>
<accession>R7SIY3</accession>
<gene>
    <name evidence="2" type="ORF">DICSQDRAFT_175206</name>
</gene>
<feature type="region of interest" description="Disordered" evidence="1">
    <location>
        <begin position="1"/>
        <end position="35"/>
    </location>
</feature>
<evidence type="ECO:0000256" key="1">
    <source>
        <dbReference type="SAM" id="MobiDB-lite"/>
    </source>
</evidence>